<dbReference type="GO" id="GO:0003824">
    <property type="term" value="F:catalytic activity"/>
    <property type="evidence" value="ECO:0007669"/>
    <property type="project" value="InterPro"/>
</dbReference>
<feature type="domain" description="B12-binding" evidence="6">
    <location>
        <begin position="4"/>
        <end position="143"/>
    </location>
</feature>
<dbReference type="InterPro" id="IPR025274">
    <property type="entry name" value="DUF4070"/>
</dbReference>
<evidence type="ECO:0000313" key="9">
    <source>
        <dbReference type="Proteomes" id="UP000597459"/>
    </source>
</evidence>
<keyword evidence="2" id="KW-0949">S-adenosyl-L-methionine</keyword>
<dbReference type="Pfam" id="PF02310">
    <property type="entry name" value="B12-binding"/>
    <property type="match status" value="1"/>
</dbReference>
<protein>
    <submittedName>
        <fullName evidence="8">DUF4070 domain-containing protein</fullName>
    </submittedName>
</protein>
<dbReference type="PANTHER" id="PTHR43409">
    <property type="entry name" value="ANAEROBIC MAGNESIUM-PROTOPORPHYRIN IX MONOMETHYL ESTER CYCLASE-RELATED"/>
    <property type="match status" value="1"/>
</dbReference>
<keyword evidence="5" id="KW-0411">Iron-sulfur</keyword>
<evidence type="ECO:0000256" key="1">
    <source>
        <dbReference type="ARBA" id="ARBA00001966"/>
    </source>
</evidence>
<feature type="domain" description="Radical SAM core" evidence="7">
    <location>
        <begin position="167"/>
        <end position="387"/>
    </location>
</feature>
<evidence type="ECO:0000256" key="3">
    <source>
        <dbReference type="ARBA" id="ARBA00022723"/>
    </source>
</evidence>
<dbReference type="PANTHER" id="PTHR43409:SF3">
    <property type="entry name" value="HYPOTHETICAL METHYLTRANSFERASE"/>
    <property type="match status" value="1"/>
</dbReference>
<accession>A0A967B3E7</accession>
<dbReference type="Pfam" id="PF04055">
    <property type="entry name" value="Radical_SAM"/>
    <property type="match status" value="1"/>
</dbReference>
<keyword evidence="4" id="KW-0408">Iron</keyword>
<gene>
    <name evidence="8" type="ORF">GOB87_00840</name>
</gene>
<proteinExistence type="predicted"/>
<dbReference type="Gene3D" id="3.80.30.20">
    <property type="entry name" value="tm_1862 like domain"/>
    <property type="match status" value="1"/>
</dbReference>
<evidence type="ECO:0000256" key="5">
    <source>
        <dbReference type="ARBA" id="ARBA00023014"/>
    </source>
</evidence>
<dbReference type="InterPro" id="IPR006638">
    <property type="entry name" value="Elp3/MiaA/NifB-like_rSAM"/>
</dbReference>
<evidence type="ECO:0000256" key="2">
    <source>
        <dbReference type="ARBA" id="ARBA00022691"/>
    </source>
</evidence>
<dbReference type="AlphaFoldDB" id="A0A967B3E7"/>
<dbReference type="SFLD" id="SFLDG01082">
    <property type="entry name" value="B12-binding_domain_containing"/>
    <property type="match status" value="1"/>
</dbReference>
<dbReference type="InterPro" id="IPR006158">
    <property type="entry name" value="Cobalamin-bd"/>
</dbReference>
<evidence type="ECO:0000259" key="7">
    <source>
        <dbReference type="PROSITE" id="PS51918"/>
    </source>
</evidence>
<dbReference type="InterPro" id="IPR058240">
    <property type="entry name" value="rSAM_sf"/>
</dbReference>
<dbReference type="SFLD" id="SFLDF00303">
    <property type="entry name" value="hopanoid_C2-methyltransferase"/>
    <property type="match status" value="1"/>
</dbReference>
<dbReference type="InterPro" id="IPR051198">
    <property type="entry name" value="BchE-like"/>
</dbReference>
<evidence type="ECO:0000313" key="8">
    <source>
        <dbReference type="EMBL" id="NHO52514.1"/>
    </source>
</evidence>
<dbReference type="Pfam" id="PF13282">
    <property type="entry name" value="DUF4070"/>
    <property type="match status" value="1"/>
</dbReference>
<dbReference type="GO" id="GO:0031419">
    <property type="term" value="F:cobalamin binding"/>
    <property type="evidence" value="ECO:0007669"/>
    <property type="project" value="InterPro"/>
</dbReference>
<dbReference type="InterPro" id="IPR034530">
    <property type="entry name" value="HpnP-like"/>
</dbReference>
<dbReference type="GO" id="GO:0051536">
    <property type="term" value="F:iron-sulfur cluster binding"/>
    <property type="evidence" value="ECO:0007669"/>
    <property type="project" value="UniProtKB-KW"/>
</dbReference>
<comment type="caution">
    <text evidence="8">The sequence shown here is derived from an EMBL/GenBank/DDBJ whole genome shotgun (WGS) entry which is preliminary data.</text>
</comment>
<evidence type="ECO:0000259" key="6">
    <source>
        <dbReference type="PROSITE" id="PS51332"/>
    </source>
</evidence>
<dbReference type="RefSeq" id="WP_166312643.1">
    <property type="nucleotide sequence ID" value="NZ_WOTH01000001.1"/>
</dbReference>
<keyword evidence="9" id="KW-1185">Reference proteome</keyword>
<dbReference type="PROSITE" id="PS51918">
    <property type="entry name" value="RADICAL_SAM"/>
    <property type="match status" value="1"/>
</dbReference>
<sequence length="534" mass="60069">MTDSCKVLMIFPLFNAHSFWNYKEACDLAGARYPAAPLGLITVAALLPKNWEIRLVNRNTEILTDADFAWADMVMTGGMLPQRNDALHIIERCRADGKPVVVGGPDVTSSPSLYSAANFQVLGEAEEIMGDFIAAWRRGDRQGVFEAPMGKTDVTKSPLPRFDLLKLDQYLHVGVQFSRGCPFSCEFCDIIELYGRVPRTKTNAQVMAELDALYALGYRGHVDFVDDNLIGNKKALKKFLPDLKLWQNEKNFPFEFSTEASINLADDADLLRSLSETNFFAVFVGIESPDTDTLVMTQKKQNTRRSLQQSITTIHEAGIFVNAGFIVGFDSEKGSVAAGMIECIEDTSIPVCMVGLLYALPTTQLTRRLLAEGRLFSSDDQTQSGDQCTAGLNFETKRPRRDVLNDYRTVLAAIYDPMAYFGRVRRLGRMLKRERTHRMIRGDLRSFLRLLFRIHRAGPGTSKQFWRMLLDCALHNPKALPYVVMTSALYLHLGPFSRQVISEIDREIENVDQGRWQAPPLMRQAAQDTLEPVA</sequence>
<dbReference type="EMBL" id="WOTH01000001">
    <property type="protein sequence ID" value="NHO52514.1"/>
    <property type="molecule type" value="Genomic_DNA"/>
</dbReference>
<organism evidence="8 9">
    <name type="scientific">Acetobacter estunensis</name>
    <dbReference type="NCBI Taxonomy" id="104097"/>
    <lineage>
        <taxon>Bacteria</taxon>
        <taxon>Pseudomonadati</taxon>
        <taxon>Pseudomonadota</taxon>
        <taxon>Alphaproteobacteria</taxon>
        <taxon>Acetobacterales</taxon>
        <taxon>Acetobacteraceae</taxon>
        <taxon>Acetobacter</taxon>
    </lineage>
</organism>
<dbReference type="GO" id="GO:0046872">
    <property type="term" value="F:metal ion binding"/>
    <property type="evidence" value="ECO:0007669"/>
    <property type="project" value="UniProtKB-KW"/>
</dbReference>
<keyword evidence="3" id="KW-0479">Metal-binding</keyword>
<dbReference type="PROSITE" id="PS51332">
    <property type="entry name" value="B12_BINDING"/>
    <property type="match status" value="1"/>
</dbReference>
<dbReference type="InterPro" id="IPR023404">
    <property type="entry name" value="rSAM_horseshoe"/>
</dbReference>
<comment type="cofactor">
    <cofactor evidence="1">
        <name>[4Fe-4S] cluster</name>
        <dbReference type="ChEBI" id="CHEBI:49883"/>
    </cofactor>
</comment>
<dbReference type="SFLD" id="SFLDG01123">
    <property type="entry name" value="methyltransferase_(Class_B)"/>
    <property type="match status" value="1"/>
</dbReference>
<dbReference type="SUPFAM" id="SSF102114">
    <property type="entry name" value="Radical SAM enzymes"/>
    <property type="match status" value="1"/>
</dbReference>
<dbReference type="GO" id="GO:0005829">
    <property type="term" value="C:cytosol"/>
    <property type="evidence" value="ECO:0007669"/>
    <property type="project" value="TreeGrafter"/>
</dbReference>
<dbReference type="InterPro" id="IPR007197">
    <property type="entry name" value="rSAM"/>
</dbReference>
<dbReference type="Gene3D" id="3.40.50.280">
    <property type="entry name" value="Cobalamin-binding domain"/>
    <property type="match status" value="1"/>
</dbReference>
<reference evidence="8" key="1">
    <citation type="submission" date="2019-11" db="EMBL/GenBank/DDBJ databases">
        <title>Description of new Acetobacter species.</title>
        <authorList>
            <person name="Cleenwerck I."/>
            <person name="Sombolestani A.S."/>
        </authorList>
    </citation>
    <scope>NUCLEOTIDE SEQUENCE</scope>
    <source>
        <strain evidence="8">LMG 1626</strain>
    </source>
</reference>
<name>A0A967B3E7_9PROT</name>
<evidence type="ECO:0000256" key="4">
    <source>
        <dbReference type="ARBA" id="ARBA00023004"/>
    </source>
</evidence>
<dbReference type="InterPro" id="IPR034466">
    <property type="entry name" value="Methyltransferase_Class_B"/>
</dbReference>
<dbReference type="SFLD" id="SFLDS00029">
    <property type="entry name" value="Radical_SAM"/>
    <property type="match status" value="1"/>
</dbReference>
<dbReference type="Proteomes" id="UP000597459">
    <property type="component" value="Unassembled WGS sequence"/>
</dbReference>
<dbReference type="SMART" id="SM00729">
    <property type="entry name" value="Elp3"/>
    <property type="match status" value="1"/>
</dbReference>